<accession>A0A2N9FAI3</accession>
<protein>
    <submittedName>
        <fullName evidence="2">Uncharacterized protein</fullName>
    </submittedName>
</protein>
<evidence type="ECO:0000313" key="2">
    <source>
        <dbReference type="EMBL" id="SPC84115.1"/>
    </source>
</evidence>
<proteinExistence type="predicted"/>
<name>A0A2N9FAI3_FAGSY</name>
<sequence>MVWRGEARRGVATHPVLPLIERSASSISLIAALPQALSLSLIAALPWLYQKTFLCEYFVNFLCDLLWIFLWVVNGWVMGL</sequence>
<dbReference type="EMBL" id="OIVN01000690">
    <property type="protein sequence ID" value="SPC84115.1"/>
    <property type="molecule type" value="Genomic_DNA"/>
</dbReference>
<evidence type="ECO:0000313" key="3">
    <source>
        <dbReference type="EMBL" id="SPD27399.1"/>
    </source>
</evidence>
<reference evidence="2" key="1">
    <citation type="submission" date="2018-02" db="EMBL/GenBank/DDBJ databases">
        <authorList>
            <person name="Cohen D.B."/>
            <person name="Kent A.D."/>
        </authorList>
    </citation>
    <scope>NUCLEOTIDE SEQUENCE</scope>
</reference>
<gene>
    <name evidence="2" type="ORF">FSB_LOCUS11997</name>
    <name evidence="3" type="ORF">FSB_LOCUS55281</name>
</gene>
<evidence type="ECO:0000256" key="1">
    <source>
        <dbReference type="SAM" id="Phobius"/>
    </source>
</evidence>
<keyword evidence="1" id="KW-1133">Transmembrane helix</keyword>
<dbReference type="AlphaFoldDB" id="A0A2N9FAI3"/>
<keyword evidence="1" id="KW-0812">Transmembrane</keyword>
<keyword evidence="1" id="KW-0472">Membrane</keyword>
<organism evidence="2">
    <name type="scientific">Fagus sylvatica</name>
    <name type="common">Beechnut</name>
    <dbReference type="NCBI Taxonomy" id="28930"/>
    <lineage>
        <taxon>Eukaryota</taxon>
        <taxon>Viridiplantae</taxon>
        <taxon>Streptophyta</taxon>
        <taxon>Embryophyta</taxon>
        <taxon>Tracheophyta</taxon>
        <taxon>Spermatophyta</taxon>
        <taxon>Magnoliopsida</taxon>
        <taxon>eudicotyledons</taxon>
        <taxon>Gunneridae</taxon>
        <taxon>Pentapetalae</taxon>
        <taxon>rosids</taxon>
        <taxon>fabids</taxon>
        <taxon>Fagales</taxon>
        <taxon>Fagaceae</taxon>
        <taxon>Fagus</taxon>
    </lineage>
</organism>
<dbReference type="EMBL" id="OIVN01006192">
    <property type="protein sequence ID" value="SPD27399.1"/>
    <property type="molecule type" value="Genomic_DNA"/>
</dbReference>
<feature type="transmembrane region" description="Helical" evidence="1">
    <location>
        <begin position="57"/>
        <end position="77"/>
    </location>
</feature>